<dbReference type="InterPro" id="IPR008995">
    <property type="entry name" value="Mo/tungstate-bd_C_term_dom"/>
</dbReference>
<dbReference type="PROSITE" id="PS50893">
    <property type="entry name" value="ABC_TRANSPORTER_2"/>
    <property type="match status" value="1"/>
</dbReference>
<dbReference type="InterPro" id="IPR047641">
    <property type="entry name" value="ABC_transpr_MalK/UgpC-like"/>
</dbReference>
<dbReference type="EMBL" id="WLZY01000006">
    <property type="protein sequence ID" value="NDL59043.1"/>
    <property type="molecule type" value="Genomic_DNA"/>
</dbReference>
<evidence type="ECO:0000259" key="4">
    <source>
        <dbReference type="PROSITE" id="PS50893"/>
    </source>
</evidence>
<dbReference type="Pfam" id="PF17912">
    <property type="entry name" value="OB_MalK"/>
    <property type="match status" value="1"/>
</dbReference>
<dbReference type="Pfam" id="PF00005">
    <property type="entry name" value="ABC_tran"/>
    <property type="match status" value="1"/>
</dbReference>
<dbReference type="SMART" id="SM00382">
    <property type="entry name" value="AAA"/>
    <property type="match status" value="1"/>
</dbReference>
<name>A0A7K3M6V1_9ACTN</name>
<dbReference type="GO" id="GO:0005524">
    <property type="term" value="F:ATP binding"/>
    <property type="evidence" value="ECO:0007669"/>
    <property type="project" value="UniProtKB-KW"/>
</dbReference>
<dbReference type="GO" id="GO:0016887">
    <property type="term" value="F:ATP hydrolysis activity"/>
    <property type="evidence" value="ECO:0007669"/>
    <property type="project" value="InterPro"/>
</dbReference>
<dbReference type="GO" id="GO:0055052">
    <property type="term" value="C:ATP-binding cassette (ABC) transporter complex, substrate-binding subunit-containing"/>
    <property type="evidence" value="ECO:0007669"/>
    <property type="project" value="TreeGrafter"/>
</dbReference>
<feature type="domain" description="ABC transporter" evidence="4">
    <location>
        <begin position="5"/>
        <end position="240"/>
    </location>
</feature>
<proteinExistence type="predicted"/>
<evidence type="ECO:0000313" key="5">
    <source>
        <dbReference type="EMBL" id="NDL59043.1"/>
    </source>
</evidence>
<dbReference type="FunFam" id="3.40.50.300:FF:000042">
    <property type="entry name" value="Maltose/maltodextrin ABC transporter, ATP-binding protein"/>
    <property type="match status" value="1"/>
</dbReference>
<dbReference type="InterPro" id="IPR027417">
    <property type="entry name" value="P-loop_NTPase"/>
</dbReference>
<dbReference type="AlphaFoldDB" id="A0A7K3M6V1"/>
<evidence type="ECO:0000256" key="2">
    <source>
        <dbReference type="ARBA" id="ARBA00022741"/>
    </source>
</evidence>
<evidence type="ECO:0000256" key="1">
    <source>
        <dbReference type="ARBA" id="ARBA00022448"/>
    </source>
</evidence>
<dbReference type="SUPFAM" id="SSF50331">
    <property type="entry name" value="MOP-like"/>
    <property type="match status" value="1"/>
</dbReference>
<dbReference type="InterPro" id="IPR003593">
    <property type="entry name" value="AAA+_ATPase"/>
</dbReference>
<dbReference type="InterPro" id="IPR017871">
    <property type="entry name" value="ABC_transporter-like_CS"/>
</dbReference>
<keyword evidence="1" id="KW-0813">Transport</keyword>
<protein>
    <submittedName>
        <fullName evidence="5">ATP-binding cassette domain-containing protein</fullName>
    </submittedName>
</protein>
<dbReference type="InterPro" id="IPR040582">
    <property type="entry name" value="OB_MalK-like"/>
</dbReference>
<evidence type="ECO:0000256" key="3">
    <source>
        <dbReference type="ARBA" id="ARBA00022840"/>
    </source>
</evidence>
<dbReference type="PROSITE" id="PS00211">
    <property type="entry name" value="ABC_TRANSPORTER_1"/>
    <property type="match status" value="1"/>
</dbReference>
<evidence type="ECO:0000313" key="6">
    <source>
        <dbReference type="Proteomes" id="UP000460435"/>
    </source>
</evidence>
<accession>A0A7K3M6V1</accession>
<dbReference type="Proteomes" id="UP000460435">
    <property type="component" value="Unassembled WGS sequence"/>
</dbReference>
<dbReference type="SUPFAM" id="SSF52540">
    <property type="entry name" value="P-loop containing nucleoside triphosphate hydrolases"/>
    <property type="match status" value="1"/>
</dbReference>
<dbReference type="PANTHER" id="PTHR43875">
    <property type="entry name" value="MALTODEXTRIN IMPORT ATP-BINDING PROTEIN MSMX"/>
    <property type="match status" value="1"/>
</dbReference>
<dbReference type="InterPro" id="IPR003439">
    <property type="entry name" value="ABC_transporter-like_ATP-bd"/>
</dbReference>
<keyword evidence="2" id="KW-0547">Nucleotide-binding</keyword>
<dbReference type="Gene3D" id="2.40.50.100">
    <property type="match status" value="1"/>
</dbReference>
<organism evidence="5 6">
    <name type="scientific">Phytoactinopolyspora mesophila</name>
    <dbReference type="NCBI Taxonomy" id="2650750"/>
    <lineage>
        <taxon>Bacteria</taxon>
        <taxon>Bacillati</taxon>
        <taxon>Actinomycetota</taxon>
        <taxon>Actinomycetes</taxon>
        <taxon>Jiangellales</taxon>
        <taxon>Jiangellaceae</taxon>
        <taxon>Phytoactinopolyspora</taxon>
    </lineage>
</organism>
<dbReference type="RefSeq" id="WP_162451735.1">
    <property type="nucleotide sequence ID" value="NZ_WLZY01000006.1"/>
</dbReference>
<dbReference type="Gene3D" id="3.40.50.300">
    <property type="entry name" value="P-loop containing nucleotide triphosphate hydrolases"/>
    <property type="match status" value="1"/>
</dbReference>
<dbReference type="PANTHER" id="PTHR43875:SF1">
    <property type="entry name" value="OSMOPROTECTIVE COMPOUNDS UPTAKE ATP-BINDING PROTEIN GGTA"/>
    <property type="match status" value="1"/>
</dbReference>
<keyword evidence="6" id="KW-1185">Reference proteome</keyword>
<comment type="caution">
    <text evidence="5">The sequence shown here is derived from an EMBL/GenBank/DDBJ whole genome shotgun (WGS) entry which is preliminary data.</text>
</comment>
<dbReference type="InterPro" id="IPR012340">
    <property type="entry name" value="NA-bd_OB-fold"/>
</dbReference>
<dbReference type="Gene3D" id="2.40.50.140">
    <property type="entry name" value="Nucleic acid-binding proteins"/>
    <property type="match status" value="1"/>
</dbReference>
<sequence length="379" mass="41772">MSSSVELRGIDKFYQSGREEPTQVLFDVSFEAKSGEFVVLLGPSGCGKSTSLRLIAGLEDAQNGQILIDGQVVNDVPASRRKLAMVFQNYALFPHLSIAENIMFGLKVRRVEKSERRRRLEQTAELLELTPYLDRRPAQLSGGQRQRVALGRALVSGASLILMDEPLSNLDAKLRQQMRVDLRQLQRDLGLTVVYVTHDQVEAMTMADRVVVMRGGQVDQIDPPRTLFQRPTRASVARFIGSPPMNLLEAEVADGHVATDAGVIRVPLPAGVTELPARVLLGVRPEDITLEAGDHQFETTLKTVELLGADQLARFDVGGPAPLIARLHANYPLDDGARYRIGFRLQDLHLFDAESGQRVPGWDAATGATTSENRQFMKG</sequence>
<dbReference type="GO" id="GO:0140359">
    <property type="term" value="F:ABC-type transporter activity"/>
    <property type="evidence" value="ECO:0007669"/>
    <property type="project" value="UniProtKB-ARBA"/>
</dbReference>
<keyword evidence="3 5" id="KW-0067">ATP-binding</keyword>
<gene>
    <name evidence="5" type="ORF">F7O44_18410</name>
</gene>
<reference evidence="5 6" key="1">
    <citation type="submission" date="2019-11" db="EMBL/GenBank/DDBJ databases">
        <authorList>
            <person name="Li X.-J."/>
            <person name="Feng X.-M."/>
        </authorList>
    </citation>
    <scope>NUCLEOTIDE SEQUENCE [LARGE SCALE GENOMIC DNA]</scope>
    <source>
        <strain evidence="5 6">XMNu-373</strain>
    </source>
</reference>